<evidence type="ECO:0000259" key="2">
    <source>
        <dbReference type="PROSITE" id="PS50943"/>
    </source>
</evidence>
<feature type="domain" description="HTH cro/C1-type" evidence="2">
    <location>
        <begin position="12"/>
        <end position="66"/>
    </location>
</feature>
<dbReference type="InterPro" id="IPR010982">
    <property type="entry name" value="Lambda_DNA-bd_dom_sf"/>
</dbReference>
<gene>
    <name evidence="3" type="ORF">NOX80_02065</name>
</gene>
<dbReference type="RefSeq" id="WP_256551681.1">
    <property type="nucleotide sequence ID" value="NZ_CP101751.1"/>
</dbReference>
<dbReference type="EMBL" id="CP101751">
    <property type="protein sequence ID" value="UUC46000.1"/>
    <property type="molecule type" value="Genomic_DNA"/>
</dbReference>
<feature type="transmembrane region" description="Helical" evidence="1">
    <location>
        <begin position="87"/>
        <end position="106"/>
    </location>
</feature>
<dbReference type="Gene3D" id="1.10.260.40">
    <property type="entry name" value="lambda repressor-like DNA-binding domains"/>
    <property type="match status" value="1"/>
</dbReference>
<keyword evidence="1" id="KW-1133">Transmembrane helix</keyword>
<evidence type="ECO:0000313" key="3">
    <source>
        <dbReference type="EMBL" id="UUC46000.1"/>
    </source>
</evidence>
<reference evidence="3" key="1">
    <citation type="submission" date="2022-07" db="EMBL/GenBank/DDBJ databases">
        <title>Isolation, identification, and degradation of a PFOSA degrading strain from sewage treatment plant.</title>
        <authorList>
            <person name="Zhang L."/>
            <person name="Huo Y."/>
        </authorList>
    </citation>
    <scope>NUCLEOTIDE SEQUENCE</scope>
    <source>
        <strain evidence="3">C1</strain>
    </source>
</reference>
<protein>
    <submittedName>
        <fullName evidence="3">Helix-turn-helix transcriptional regulator</fullName>
    </submittedName>
</protein>
<dbReference type="Proteomes" id="UP001059844">
    <property type="component" value="Chromosome"/>
</dbReference>
<keyword evidence="4" id="KW-1185">Reference proteome</keyword>
<name>A0ABY5IT81_9FLAO</name>
<dbReference type="SMART" id="SM00530">
    <property type="entry name" value="HTH_XRE"/>
    <property type="match status" value="1"/>
</dbReference>
<dbReference type="CDD" id="cd00093">
    <property type="entry name" value="HTH_XRE"/>
    <property type="match status" value="1"/>
</dbReference>
<organism evidence="3 4">
    <name type="scientific">Flavobacterium cerinum</name>
    <dbReference type="NCBI Taxonomy" id="2502784"/>
    <lineage>
        <taxon>Bacteria</taxon>
        <taxon>Pseudomonadati</taxon>
        <taxon>Bacteroidota</taxon>
        <taxon>Flavobacteriia</taxon>
        <taxon>Flavobacteriales</taxon>
        <taxon>Flavobacteriaceae</taxon>
        <taxon>Flavobacterium</taxon>
    </lineage>
</organism>
<keyword evidence="1" id="KW-0812">Transmembrane</keyword>
<sequence>MSTNNQCIAELLRTGRIAKGYTQQKLSEVTNVSLRSIQRIEKGQVKPRMYTLQLLSAELGIQIADLSLSEKSSEPLTKKQINFAREIILSVGSGLFLLFGSVAFLCQSVRFPETRFELYAFWAIITLVYLIITLKIWKNN</sequence>
<feature type="transmembrane region" description="Helical" evidence="1">
    <location>
        <begin position="118"/>
        <end position="137"/>
    </location>
</feature>
<evidence type="ECO:0000256" key="1">
    <source>
        <dbReference type="SAM" id="Phobius"/>
    </source>
</evidence>
<dbReference type="InterPro" id="IPR001387">
    <property type="entry name" value="Cro/C1-type_HTH"/>
</dbReference>
<dbReference type="Pfam" id="PF01381">
    <property type="entry name" value="HTH_3"/>
    <property type="match status" value="1"/>
</dbReference>
<keyword evidence="1" id="KW-0472">Membrane</keyword>
<dbReference type="PROSITE" id="PS50943">
    <property type="entry name" value="HTH_CROC1"/>
    <property type="match status" value="1"/>
</dbReference>
<accession>A0ABY5IT81</accession>
<evidence type="ECO:0000313" key="4">
    <source>
        <dbReference type="Proteomes" id="UP001059844"/>
    </source>
</evidence>
<dbReference type="SUPFAM" id="SSF47413">
    <property type="entry name" value="lambda repressor-like DNA-binding domains"/>
    <property type="match status" value="1"/>
</dbReference>
<proteinExistence type="predicted"/>